<reference evidence="3" key="1">
    <citation type="submission" date="2017-04" db="EMBL/GenBank/DDBJ databases">
        <authorList>
            <person name="Abreu V.A."/>
            <person name="Popin R.V."/>
            <person name="Rigonato J."/>
            <person name="Andreote A.P."/>
            <person name="Schaker P.C."/>
            <person name="Hoff-Risseti C."/>
            <person name="Alvarenga D.O."/>
            <person name="Varani A.M."/>
            <person name="Fiore M.F."/>
        </authorList>
    </citation>
    <scope>NUCLEOTIDE SEQUENCE [LARGE SCALE GENOMIC DNA]</scope>
    <source>
        <strain evidence="3">CENA303</strain>
    </source>
</reference>
<evidence type="ECO:0000313" key="3">
    <source>
        <dbReference type="Proteomes" id="UP000192997"/>
    </source>
</evidence>
<keyword evidence="1" id="KW-0812">Transmembrane</keyword>
<dbReference type="AlphaFoldDB" id="A0A1X4G4L8"/>
<name>A0A1X4G4L8_9CYAN</name>
<evidence type="ECO:0008006" key="4">
    <source>
        <dbReference type="Google" id="ProtNLM"/>
    </source>
</evidence>
<organism evidence="2 3">
    <name type="scientific">Cylindrospermopsis raciborskii CENA303</name>
    <dbReference type="NCBI Taxonomy" id="1170769"/>
    <lineage>
        <taxon>Bacteria</taxon>
        <taxon>Bacillati</taxon>
        <taxon>Cyanobacteriota</taxon>
        <taxon>Cyanophyceae</taxon>
        <taxon>Nostocales</taxon>
        <taxon>Aphanizomenonaceae</taxon>
        <taxon>Cylindrospermopsis</taxon>
    </lineage>
</organism>
<comment type="caution">
    <text evidence="2">The sequence shown here is derived from an EMBL/GenBank/DDBJ whole genome shotgun (WGS) entry which is preliminary data.</text>
</comment>
<accession>A0A1X4G4L8</accession>
<dbReference type="PANTHER" id="PTHR36761">
    <property type="entry name" value="ORF03 PROTEIN"/>
    <property type="match status" value="1"/>
</dbReference>
<dbReference type="EMBL" id="NBYN01000055">
    <property type="protein sequence ID" value="OSO89376.1"/>
    <property type="molecule type" value="Genomic_DNA"/>
</dbReference>
<dbReference type="RefSeq" id="WP_009344282.1">
    <property type="nucleotide sequence ID" value="NZ_NBYN01000055.1"/>
</dbReference>
<sequence>MGTENLETARNLYSQGKIAFENGEYQQSVDNLEKATSLLLQNSRFAGEVNIWLVNAYEATGRSQEAIALCQQLSHHPHYEVKSQAKRLVYILKAPKLKRPKEWMTEIPDFATISEGQTKTLIAPQKSTAPKKSPDSEYVDLSQVNTQDNLFIWVALIIAACTISYLVWLSF</sequence>
<dbReference type="InterPro" id="IPR011990">
    <property type="entry name" value="TPR-like_helical_dom_sf"/>
</dbReference>
<keyword evidence="1" id="KW-0472">Membrane</keyword>
<evidence type="ECO:0000313" key="2">
    <source>
        <dbReference type="EMBL" id="OSO89376.1"/>
    </source>
</evidence>
<evidence type="ECO:0000256" key="1">
    <source>
        <dbReference type="SAM" id="Phobius"/>
    </source>
</evidence>
<protein>
    <recommendedName>
        <fullName evidence="4">Tetratricopeptide repeat protein</fullName>
    </recommendedName>
</protein>
<dbReference type="SUPFAM" id="SSF48452">
    <property type="entry name" value="TPR-like"/>
    <property type="match status" value="1"/>
</dbReference>
<feature type="transmembrane region" description="Helical" evidence="1">
    <location>
        <begin position="150"/>
        <end position="169"/>
    </location>
</feature>
<dbReference type="PANTHER" id="PTHR36761:SF2">
    <property type="entry name" value="ORF03 PROTEIN"/>
    <property type="match status" value="1"/>
</dbReference>
<gene>
    <name evidence="2" type="ORF">B7O87_11875</name>
</gene>
<dbReference type="Proteomes" id="UP000192997">
    <property type="component" value="Unassembled WGS sequence"/>
</dbReference>
<keyword evidence="1" id="KW-1133">Transmembrane helix</keyword>
<proteinExistence type="predicted"/>
<dbReference type="Gene3D" id="1.25.40.10">
    <property type="entry name" value="Tetratricopeptide repeat domain"/>
    <property type="match status" value="1"/>
</dbReference>